<proteinExistence type="predicted"/>
<reference evidence="3" key="1">
    <citation type="submission" date="2020-12" db="UniProtKB">
        <authorList>
            <consortium name="WormBaseParasite"/>
        </authorList>
    </citation>
    <scope>IDENTIFICATION</scope>
    <source>
        <strain evidence="3">MHco3</strain>
    </source>
</reference>
<keyword evidence="2" id="KW-1185">Reference proteome</keyword>
<feature type="region of interest" description="Disordered" evidence="1">
    <location>
        <begin position="97"/>
        <end position="125"/>
    </location>
</feature>
<evidence type="ECO:0000256" key="1">
    <source>
        <dbReference type="SAM" id="MobiDB-lite"/>
    </source>
</evidence>
<evidence type="ECO:0000313" key="2">
    <source>
        <dbReference type="Proteomes" id="UP000025227"/>
    </source>
</evidence>
<name>A0A7I4XTP1_HAECO</name>
<organism evidence="2 3">
    <name type="scientific">Haemonchus contortus</name>
    <name type="common">Barber pole worm</name>
    <dbReference type="NCBI Taxonomy" id="6289"/>
    <lineage>
        <taxon>Eukaryota</taxon>
        <taxon>Metazoa</taxon>
        <taxon>Ecdysozoa</taxon>
        <taxon>Nematoda</taxon>
        <taxon>Chromadorea</taxon>
        <taxon>Rhabditida</taxon>
        <taxon>Rhabditina</taxon>
        <taxon>Rhabditomorpha</taxon>
        <taxon>Strongyloidea</taxon>
        <taxon>Trichostrongylidae</taxon>
        <taxon>Haemonchus</taxon>
    </lineage>
</organism>
<feature type="compositionally biased region" description="Polar residues" evidence="1">
    <location>
        <begin position="97"/>
        <end position="106"/>
    </location>
</feature>
<dbReference type="WBParaSite" id="HCON_00009960-00001">
    <property type="protein sequence ID" value="HCON_00009960-00001"/>
    <property type="gene ID" value="HCON_00009960"/>
</dbReference>
<dbReference type="AlphaFoldDB" id="A0A7I4XTP1"/>
<protein>
    <submittedName>
        <fullName evidence="3">Uncharacterized protein</fullName>
    </submittedName>
</protein>
<sequence length="125" mass="13863">MRKNCFCNSRSVGFVDVLVNTPMTMSNDLYESLTTLIGRSRVRRCGSISALTILAVVGDFKAEIGPRRTDGDLHIGTHGVEWNMEGGRLPEFIISSQPIHGNSQGRKPSHLRWTRESPGGHILMK</sequence>
<evidence type="ECO:0000313" key="3">
    <source>
        <dbReference type="WBParaSite" id="HCON_00009960-00001"/>
    </source>
</evidence>
<dbReference type="Proteomes" id="UP000025227">
    <property type="component" value="Unplaced"/>
</dbReference>
<accession>A0A7I4XTP1</accession>
<dbReference type="OrthoDB" id="5818039at2759"/>